<dbReference type="Gene3D" id="2.60.40.3250">
    <property type="entry name" value="Peptidase M64, N-terminal domain"/>
    <property type="match status" value="1"/>
</dbReference>
<dbReference type="RefSeq" id="WP_087401552.1">
    <property type="nucleotide sequence ID" value="NZ_DAWEOI010000018.1"/>
</dbReference>
<evidence type="ECO:0000313" key="4">
    <source>
        <dbReference type="Proteomes" id="UP000195772"/>
    </source>
</evidence>
<dbReference type="GO" id="GO:0008237">
    <property type="term" value="F:metallopeptidase activity"/>
    <property type="evidence" value="ECO:0007669"/>
    <property type="project" value="InterPro"/>
</dbReference>
<dbReference type="Gene3D" id="3.40.390.10">
    <property type="entry name" value="Collagenase (Catalytic Domain)"/>
    <property type="match status" value="1"/>
</dbReference>
<gene>
    <name evidence="3" type="ORF">B5G41_04770</name>
</gene>
<dbReference type="AlphaFoldDB" id="A0A1Y3QVT2"/>
<accession>A0A1Y3QVT2</accession>
<feature type="signal peptide" evidence="1">
    <location>
        <begin position="1"/>
        <end position="18"/>
    </location>
</feature>
<reference evidence="4" key="1">
    <citation type="submission" date="2017-04" db="EMBL/GenBank/DDBJ databases">
        <title>Function of individual gut microbiota members based on whole genome sequencing of pure cultures obtained from chicken caecum.</title>
        <authorList>
            <person name="Medvecky M."/>
            <person name="Cejkova D."/>
            <person name="Polansky O."/>
            <person name="Karasova D."/>
            <person name="Kubasova T."/>
            <person name="Cizek A."/>
            <person name="Rychlik I."/>
        </authorList>
    </citation>
    <scope>NUCLEOTIDE SEQUENCE [LARGE SCALE GENOMIC DNA]</scope>
    <source>
        <strain evidence="4">An90</strain>
    </source>
</reference>
<dbReference type="eggNOG" id="COG2304">
    <property type="taxonomic scope" value="Bacteria"/>
</dbReference>
<dbReference type="InterPro" id="IPR038171">
    <property type="entry name" value="M64_N_sf"/>
</dbReference>
<feature type="domain" description="Peptidase M64 N-terminal" evidence="2">
    <location>
        <begin position="22"/>
        <end position="141"/>
    </location>
</feature>
<dbReference type="EMBL" id="NFHB01000003">
    <property type="protein sequence ID" value="OUN03783.1"/>
    <property type="molecule type" value="Genomic_DNA"/>
</dbReference>
<dbReference type="OrthoDB" id="127762at2"/>
<organism evidence="3 4">
    <name type="scientific">Alistipes onderdonkii</name>
    <dbReference type="NCBI Taxonomy" id="328813"/>
    <lineage>
        <taxon>Bacteria</taxon>
        <taxon>Pseudomonadati</taxon>
        <taxon>Bacteroidota</taxon>
        <taxon>Bacteroidia</taxon>
        <taxon>Bacteroidales</taxon>
        <taxon>Rikenellaceae</taxon>
        <taxon>Alistipes</taxon>
    </lineage>
</organism>
<evidence type="ECO:0000256" key="1">
    <source>
        <dbReference type="SAM" id="SignalP"/>
    </source>
</evidence>
<dbReference type="Proteomes" id="UP000195772">
    <property type="component" value="Unassembled WGS sequence"/>
</dbReference>
<proteinExistence type="predicted"/>
<comment type="caution">
    <text evidence="3">The sequence shown here is derived from an EMBL/GenBank/DDBJ whole genome shotgun (WGS) entry which is preliminary data.</text>
</comment>
<keyword evidence="1" id="KW-0732">Signal</keyword>
<evidence type="ECO:0000259" key="2">
    <source>
        <dbReference type="Pfam" id="PF16217"/>
    </source>
</evidence>
<dbReference type="Pfam" id="PF09471">
    <property type="entry name" value="Peptidase_M64"/>
    <property type="match status" value="2"/>
</dbReference>
<dbReference type="InterPro" id="IPR019026">
    <property type="entry name" value="Peptidase_M64_IgA"/>
</dbReference>
<evidence type="ECO:0000313" key="3">
    <source>
        <dbReference type="EMBL" id="OUN03783.1"/>
    </source>
</evidence>
<protein>
    <submittedName>
        <fullName evidence="3">Peptidase M64</fullName>
    </submittedName>
</protein>
<dbReference type="Pfam" id="PF16217">
    <property type="entry name" value="M64_N"/>
    <property type="match status" value="1"/>
</dbReference>
<dbReference type="InterPro" id="IPR024079">
    <property type="entry name" value="MetalloPept_cat_dom_sf"/>
</dbReference>
<sequence length="425" mass="48736">MKRFFLLLFLGACPAVSAQVRFSDYFLEETMRFDYYHSGDSRSEEYFFDALKAEPYWAGSHVSLLDTTGYGNQFFRIVDRASEREIYSRGFCTLFNEWQSTAEADSVRRSYPESVVFPYPRRPCRIEIFGRNARGRFEKRFSQNIDPASCFVAQFSPRYEAFEVAYNGNPAHRVDIVLLPEGYGAGERAKFESACREFAREFFSYSPFREYASRFNIRAVWAPSADSGVTIPGERVWRNTACGASFYTFGSERYQMVDDFQRLRDIAAHVPYDYIYVLSNTQKYGGGGIFNFYGISAAHHPTRTGKIYVHEFGHLLLGLGDEYVGTTSYDDMYARDVEPWEANLTTLVGFKDKFWKAMVPAGTPVPTPDAPEYEGVVGVFEGGGYAAKGVYRPWRNCLMNNLHRTDEFCPVCTKAICDYIEFLCR</sequence>
<feature type="chain" id="PRO_5012327847" evidence="1">
    <location>
        <begin position="19"/>
        <end position="425"/>
    </location>
</feature>
<dbReference type="InterPro" id="IPR032625">
    <property type="entry name" value="M64_N"/>
</dbReference>
<name>A0A1Y3QVT2_9BACT</name>